<dbReference type="Pfam" id="PF25005">
    <property type="entry name" value="PSF2_N"/>
    <property type="match status" value="1"/>
</dbReference>
<protein>
    <submittedName>
        <fullName evidence="2">(rape) hypothetical protein</fullName>
    </submittedName>
</protein>
<gene>
    <name evidence="2" type="ORF">DARMORV10_C01P52640.1</name>
</gene>
<proteinExistence type="predicted"/>
<feature type="domain" description="DNA replication complex GINS protein PSF2 N-terminal" evidence="1">
    <location>
        <begin position="43"/>
        <end position="88"/>
    </location>
</feature>
<feature type="non-terminal residue" evidence="2">
    <location>
        <position position="1"/>
    </location>
</feature>
<dbReference type="PANTHER" id="PTHR12772:SF0">
    <property type="entry name" value="DNA REPLICATION COMPLEX GINS PROTEIN PSF2"/>
    <property type="match status" value="1"/>
</dbReference>
<dbReference type="GO" id="GO:0006260">
    <property type="term" value="P:DNA replication"/>
    <property type="evidence" value="ECO:0007669"/>
    <property type="project" value="InterPro"/>
</dbReference>
<dbReference type="EMBL" id="HG994365">
    <property type="protein sequence ID" value="CAF2079508.1"/>
    <property type="molecule type" value="Genomic_DNA"/>
</dbReference>
<accession>A0A816RY20</accession>
<dbReference type="CDD" id="cd21694">
    <property type="entry name" value="GINS_B_Psf2"/>
    <property type="match status" value="1"/>
</dbReference>
<dbReference type="AlphaFoldDB" id="A0A816RY20"/>
<dbReference type="InterPro" id="IPR007257">
    <property type="entry name" value="GINS_Psf2"/>
</dbReference>
<dbReference type="PANTHER" id="PTHR12772">
    <property type="entry name" value="DNA REPLICATION COMPLEX GINS PROTEIN PSF2"/>
    <property type="match status" value="1"/>
</dbReference>
<sequence length="187" mass="20817">QSKYRVEPRGSSPPPPPPPPLCLYIVSLFAVCNDVIDFSISHQVEFMAEDEMVEIVPNMNMEPLNFIAIPTQVPMWLAVALKRRGKCTFRPPASKFQGEITSRGHKRSPVHKLEINLGSFRGTSAVKTETLEAVVDNPVKPRRPLKATLRSFDISCANICGASWELRTSTTSISVLIPGISQRQQYL</sequence>
<organism evidence="2">
    <name type="scientific">Brassica napus</name>
    <name type="common">Rape</name>
    <dbReference type="NCBI Taxonomy" id="3708"/>
    <lineage>
        <taxon>Eukaryota</taxon>
        <taxon>Viridiplantae</taxon>
        <taxon>Streptophyta</taxon>
        <taxon>Embryophyta</taxon>
        <taxon>Tracheophyta</taxon>
        <taxon>Spermatophyta</taxon>
        <taxon>Magnoliopsida</taxon>
        <taxon>eudicotyledons</taxon>
        <taxon>Gunneridae</taxon>
        <taxon>Pentapetalae</taxon>
        <taxon>rosids</taxon>
        <taxon>malvids</taxon>
        <taxon>Brassicales</taxon>
        <taxon>Brassicaceae</taxon>
        <taxon>Brassiceae</taxon>
        <taxon>Brassica</taxon>
    </lineage>
</organism>
<evidence type="ECO:0000259" key="1">
    <source>
        <dbReference type="Pfam" id="PF25005"/>
    </source>
</evidence>
<dbReference type="SUPFAM" id="SSF160059">
    <property type="entry name" value="PriA/YqbF domain"/>
    <property type="match status" value="1"/>
</dbReference>
<name>A0A816RY20_BRANA</name>
<dbReference type="InterPro" id="IPR056784">
    <property type="entry name" value="PSF2_N"/>
</dbReference>
<reference evidence="2" key="1">
    <citation type="submission" date="2021-01" db="EMBL/GenBank/DDBJ databases">
        <authorList>
            <consortium name="Genoscope - CEA"/>
            <person name="William W."/>
        </authorList>
    </citation>
    <scope>NUCLEOTIDE SEQUENCE</scope>
</reference>
<dbReference type="Gene3D" id="3.40.5.50">
    <property type="match status" value="1"/>
</dbReference>
<dbReference type="GO" id="GO:0005634">
    <property type="term" value="C:nucleus"/>
    <property type="evidence" value="ECO:0007669"/>
    <property type="project" value="InterPro"/>
</dbReference>
<dbReference type="Proteomes" id="UP001295469">
    <property type="component" value="Chromosome C01"/>
</dbReference>
<evidence type="ECO:0000313" key="2">
    <source>
        <dbReference type="EMBL" id="CAF2079508.1"/>
    </source>
</evidence>